<dbReference type="EMBL" id="GBRH01280479">
    <property type="protein sequence ID" value="JAD17416.1"/>
    <property type="molecule type" value="Transcribed_RNA"/>
</dbReference>
<reference evidence="1" key="1">
    <citation type="submission" date="2014-09" db="EMBL/GenBank/DDBJ databases">
        <authorList>
            <person name="Magalhaes I.L.F."/>
            <person name="Oliveira U."/>
            <person name="Santos F.R."/>
            <person name="Vidigal T.H.D.A."/>
            <person name="Brescovit A.D."/>
            <person name="Santos A.J."/>
        </authorList>
    </citation>
    <scope>NUCLEOTIDE SEQUENCE</scope>
    <source>
        <tissue evidence="1">Shoot tissue taken approximately 20 cm above the soil surface</tissue>
    </source>
</reference>
<protein>
    <submittedName>
        <fullName evidence="1">Uncharacterized protein</fullName>
    </submittedName>
</protein>
<name>A0A0A8XU52_ARUDO</name>
<reference evidence="1" key="2">
    <citation type="journal article" date="2015" name="Data Brief">
        <title>Shoot transcriptome of the giant reed, Arundo donax.</title>
        <authorList>
            <person name="Barrero R.A."/>
            <person name="Guerrero F.D."/>
            <person name="Moolhuijzen P."/>
            <person name="Goolsby J.A."/>
            <person name="Tidwell J."/>
            <person name="Bellgard S.E."/>
            <person name="Bellgard M.I."/>
        </authorList>
    </citation>
    <scope>NUCLEOTIDE SEQUENCE</scope>
    <source>
        <tissue evidence="1">Shoot tissue taken approximately 20 cm above the soil surface</tissue>
    </source>
</reference>
<organism evidence="1">
    <name type="scientific">Arundo donax</name>
    <name type="common">Giant reed</name>
    <name type="synonym">Donax arundinaceus</name>
    <dbReference type="NCBI Taxonomy" id="35708"/>
    <lineage>
        <taxon>Eukaryota</taxon>
        <taxon>Viridiplantae</taxon>
        <taxon>Streptophyta</taxon>
        <taxon>Embryophyta</taxon>
        <taxon>Tracheophyta</taxon>
        <taxon>Spermatophyta</taxon>
        <taxon>Magnoliopsida</taxon>
        <taxon>Liliopsida</taxon>
        <taxon>Poales</taxon>
        <taxon>Poaceae</taxon>
        <taxon>PACMAD clade</taxon>
        <taxon>Arundinoideae</taxon>
        <taxon>Arundineae</taxon>
        <taxon>Arundo</taxon>
    </lineage>
</organism>
<sequence length="23" mass="2816">MVQYLQNLHCSRHSRIWICLITT</sequence>
<proteinExistence type="predicted"/>
<evidence type="ECO:0000313" key="1">
    <source>
        <dbReference type="EMBL" id="JAD17416.1"/>
    </source>
</evidence>
<dbReference type="AlphaFoldDB" id="A0A0A8XU52"/>
<accession>A0A0A8XU52</accession>